<keyword evidence="3" id="KW-0902">Two-component regulatory system</keyword>
<feature type="DNA-binding region" description="OmpR/PhoB-type" evidence="9">
    <location>
        <begin position="125"/>
        <end position="220"/>
    </location>
</feature>
<dbReference type="Pfam" id="PF00072">
    <property type="entry name" value="Response_reg"/>
    <property type="match status" value="1"/>
</dbReference>
<dbReference type="Gene3D" id="1.10.10.10">
    <property type="entry name" value="Winged helix-like DNA-binding domain superfamily/Winged helix DNA-binding domain"/>
    <property type="match status" value="1"/>
</dbReference>
<evidence type="ECO:0000256" key="9">
    <source>
        <dbReference type="PROSITE-ProRule" id="PRU01091"/>
    </source>
</evidence>
<keyword evidence="5 9" id="KW-0238">DNA-binding</keyword>
<dbReference type="InterPro" id="IPR036388">
    <property type="entry name" value="WH-like_DNA-bd_sf"/>
</dbReference>
<dbReference type="GO" id="GO:0000156">
    <property type="term" value="F:phosphorelay response regulator activity"/>
    <property type="evidence" value="ECO:0007669"/>
    <property type="project" value="TreeGrafter"/>
</dbReference>
<dbReference type="AlphaFoldDB" id="A0A7X3MHR3"/>
<organism evidence="12 13">
    <name type="scientific">Sporofaciens musculi</name>
    <dbReference type="NCBI Taxonomy" id="2681861"/>
    <lineage>
        <taxon>Bacteria</taxon>
        <taxon>Bacillati</taxon>
        <taxon>Bacillota</taxon>
        <taxon>Clostridia</taxon>
        <taxon>Lachnospirales</taxon>
        <taxon>Lachnospiraceae</taxon>
        <taxon>Sporofaciens</taxon>
    </lineage>
</organism>
<evidence type="ECO:0000259" key="11">
    <source>
        <dbReference type="PROSITE" id="PS51755"/>
    </source>
</evidence>
<gene>
    <name evidence="12" type="ORF">GN277_15080</name>
</gene>
<dbReference type="PANTHER" id="PTHR48111:SF21">
    <property type="entry name" value="DNA-BINDING DUAL MASTER TRANSCRIPTIONAL REGULATOR RPAA"/>
    <property type="match status" value="1"/>
</dbReference>
<dbReference type="SUPFAM" id="SSF52172">
    <property type="entry name" value="CheY-like"/>
    <property type="match status" value="1"/>
</dbReference>
<dbReference type="RefSeq" id="WP_159751733.1">
    <property type="nucleotide sequence ID" value="NZ_WUQX01000001.1"/>
</dbReference>
<dbReference type="Gene3D" id="3.40.50.2300">
    <property type="match status" value="1"/>
</dbReference>
<dbReference type="SMART" id="SM00448">
    <property type="entry name" value="REC"/>
    <property type="match status" value="1"/>
</dbReference>
<dbReference type="PANTHER" id="PTHR48111">
    <property type="entry name" value="REGULATOR OF RPOS"/>
    <property type="match status" value="1"/>
</dbReference>
<proteinExistence type="predicted"/>
<evidence type="ECO:0000256" key="1">
    <source>
        <dbReference type="ARBA" id="ARBA00018672"/>
    </source>
</evidence>
<dbReference type="GO" id="GO:0032993">
    <property type="term" value="C:protein-DNA complex"/>
    <property type="evidence" value="ECO:0007669"/>
    <property type="project" value="TreeGrafter"/>
</dbReference>
<comment type="caution">
    <text evidence="12">The sequence shown here is derived from an EMBL/GenBank/DDBJ whole genome shotgun (WGS) entry which is preliminary data.</text>
</comment>
<evidence type="ECO:0000256" key="4">
    <source>
        <dbReference type="ARBA" id="ARBA00023015"/>
    </source>
</evidence>
<dbReference type="InterPro" id="IPR016032">
    <property type="entry name" value="Sig_transdc_resp-reg_C-effctor"/>
</dbReference>
<feature type="domain" description="OmpR/PhoB-type" evidence="11">
    <location>
        <begin position="125"/>
        <end position="220"/>
    </location>
</feature>
<evidence type="ECO:0000256" key="5">
    <source>
        <dbReference type="ARBA" id="ARBA00023125"/>
    </source>
</evidence>
<dbReference type="GO" id="GO:0006355">
    <property type="term" value="P:regulation of DNA-templated transcription"/>
    <property type="evidence" value="ECO:0007669"/>
    <property type="project" value="InterPro"/>
</dbReference>
<dbReference type="Pfam" id="PF00486">
    <property type="entry name" value="Trans_reg_C"/>
    <property type="match status" value="1"/>
</dbReference>
<dbReference type="GO" id="GO:0005829">
    <property type="term" value="C:cytosol"/>
    <property type="evidence" value="ECO:0007669"/>
    <property type="project" value="TreeGrafter"/>
</dbReference>
<dbReference type="EMBL" id="WUQX01000001">
    <property type="protein sequence ID" value="MXP76658.1"/>
    <property type="molecule type" value="Genomic_DNA"/>
</dbReference>
<dbReference type="CDD" id="cd17574">
    <property type="entry name" value="REC_OmpR"/>
    <property type="match status" value="1"/>
</dbReference>
<dbReference type="SMART" id="SM00862">
    <property type="entry name" value="Trans_reg_C"/>
    <property type="match status" value="1"/>
</dbReference>
<dbReference type="PROSITE" id="PS51755">
    <property type="entry name" value="OMPR_PHOB"/>
    <property type="match status" value="1"/>
</dbReference>
<dbReference type="InterPro" id="IPR001867">
    <property type="entry name" value="OmpR/PhoB-type_DNA-bd"/>
</dbReference>
<dbReference type="PROSITE" id="PS50110">
    <property type="entry name" value="RESPONSE_REGULATORY"/>
    <property type="match status" value="1"/>
</dbReference>
<sequence length="222" mass="25310">MANLLVVEDDYDTNEAISEYMKMVGHSTLSAFDGVQAIITLQENNVDLVILDIMLPKKDGISVLKEIRENSSIPVLVLTAIENEHTQVSCFDAEVDDYITKPFSMILLEKRVKALLRRSGKNCDMKQLQINDIVVDFAGYTAKKKDNEKIDLTPKEFDLLKLLVEHKGLVLTRNQIIDDLWGYGYPIADRIIDTYIKNLRKKLDIDNIITVKGVGYKYEEII</sequence>
<name>A0A7X3MHR3_9FIRM</name>
<dbReference type="CDD" id="cd00383">
    <property type="entry name" value="trans_reg_C"/>
    <property type="match status" value="1"/>
</dbReference>
<dbReference type="InterPro" id="IPR001789">
    <property type="entry name" value="Sig_transdc_resp-reg_receiver"/>
</dbReference>
<protein>
    <recommendedName>
        <fullName evidence="1">Stage 0 sporulation protein A homolog</fullName>
    </recommendedName>
</protein>
<keyword evidence="13" id="KW-1185">Reference proteome</keyword>
<feature type="domain" description="Response regulatory" evidence="10">
    <location>
        <begin position="3"/>
        <end position="116"/>
    </location>
</feature>
<evidence type="ECO:0000313" key="13">
    <source>
        <dbReference type="Proteomes" id="UP000460412"/>
    </source>
</evidence>
<evidence type="ECO:0000256" key="3">
    <source>
        <dbReference type="ARBA" id="ARBA00023012"/>
    </source>
</evidence>
<dbReference type="SUPFAM" id="SSF46894">
    <property type="entry name" value="C-terminal effector domain of the bipartite response regulators"/>
    <property type="match status" value="1"/>
</dbReference>
<dbReference type="Proteomes" id="UP000460412">
    <property type="component" value="Unassembled WGS sequence"/>
</dbReference>
<accession>A0A7X3MHR3</accession>
<keyword evidence="6" id="KW-0804">Transcription</keyword>
<dbReference type="GO" id="GO:0000976">
    <property type="term" value="F:transcription cis-regulatory region binding"/>
    <property type="evidence" value="ECO:0007669"/>
    <property type="project" value="TreeGrafter"/>
</dbReference>
<evidence type="ECO:0000313" key="12">
    <source>
        <dbReference type="EMBL" id="MXP76658.1"/>
    </source>
</evidence>
<evidence type="ECO:0000256" key="2">
    <source>
        <dbReference type="ARBA" id="ARBA00022553"/>
    </source>
</evidence>
<keyword evidence="2 8" id="KW-0597">Phosphoprotein</keyword>
<feature type="modified residue" description="4-aspartylphosphate" evidence="8">
    <location>
        <position position="52"/>
    </location>
</feature>
<evidence type="ECO:0000256" key="7">
    <source>
        <dbReference type="ARBA" id="ARBA00024867"/>
    </source>
</evidence>
<evidence type="ECO:0000256" key="8">
    <source>
        <dbReference type="PROSITE-ProRule" id="PRU00169"/>
    </source>
</evidence>
<evidence type="ECO:0000256" key="6">
    <source>
        <dbReference type="ARBA" id="ARBA00023163"/>
    </source>
</evidence>
<comment type="function">
    <text evidence="7">May play the central regulatory role in sporulation. It may be an element of the effector pathway responsible for the activation of sporulation genes in response to nutritional stress. Spo0A may act in concert with spo0H (a sigma factor) to control the expression of some genes that are critical to the sporulation process.</text>
</comment>
<keyword evidence="4" id="KW-0805">Transcription regulation</keyword>
<reference evidence="12 13" key="1">
    <citation type="submission" date="2019-12" db="EMBL/GenBank/DDBJ databases">
        <title>Sporaefaciens musculi gen. nov., sp. nov., a novel bacterium isolated from the caecum of an obese mouse.</title>
        <authorList>
            <person name="Rasmussen T.S."/>
            <person name="Streidl T."/>
            <person name="Hitch T.C.A."/>
            <person name="Wortmann E."/>
            <person name="Deptula P."/>
            <person name="Hansen M."/>
            <person name="Nielsen D.S."/>
            <person name="Clavel T."/>
            <person name="Vogensen F.K."/>
        </authorList>
    </citation>
    <scope>NUCLEOTIDE SEQUENCE [LARGE SCALE GENOMIC DNA]</scope>
    <source>
        <strain evidence="12 13">WCA-9-b2</strain>
    </source>
</reference>
<evidence type="ECO:0000259" key="10">
    <source>
        <dbReference type="PROSITE" id="PS50110"/>
    </source>
</evidence>
<dbReference type="InterPro" id="IPR011006">
    <property type="entry name" value="CheY-like_superfamily"/>
</dbReference>
<dbReference type="InterPro" id="IPR039420">
    <property type="entry name" value="WalR-like"/>
</dbReference>